<keyword evidence="1" id="KW-0175">Coiled coil</keyword>
<gene>
    <name evidence="3" type="ORF">DFA_07113</name>
</gene>
<feature type="compositionally biased region" description="Acidic residues" evidence="2">
    <location>
        <begin position="32"/>
        <end position="41"/>
    </location>
</feature>
<evidence type="ECO:0000256" key="2">
    <source>
        <dbReference type="SAM" id="MobiDB-lite"/>
    </source>
</evidence>
<dbReference type="AlphaFoldDB" id="F4PVI4"/>
<dbReference type="EMBL" id="GL883013">
    <property type="protein sequence ID" value="EGG19998.1"/>
    <property type="molecule type" value="Genomic_DNA"/>
</dbReference>
<dbReference type="OrthoDB" id="18701at2759"/>
<feature type="region of interest" description="Disordered" evidence="2">
    <location>
        <begin position="1"/>
        <end position="45"/>
    </location>
</feature>
<dbReference type="KEGG" id="dfa:DFA_07113"/>
<evidence type="ECO:0000313" key="3">
    <source>
        <dbReference type="EMBL" id="EGG19998.1"/>
    </source>
</evidence>
<organism evidence="3 4">
    <name type="scientific">Cavenderia fasciculata</name>
    <name type="common">Slime mold</name>
    <name type="synonym">Dictyostelium fasciculatum</name>
    <dbReference type="NCBI Taxonomy" id="261658"/>
    <lineage>
        <taxon>Eukaryota</taxon>
        <taxon>Amoebozoa</taxon>
        <taxon>Evosea</taxon>
        <taxon>Eumycetozoa</taxon>
        <taxon>Dictyostelia</taxon>
        <taxon>Acytosteliales</taxon>
        <taxon>Cavenderiaceae</taxon>
        <taxon>Cavenderia</taxon>
    </lineage>
</organism>
<name>F4PVI4_CACFS</name>
<sequence>MVRKTTAKRTQAPIPPPSPQQQVEEPSHIEDHENDEMEQDGDGTIVVTSLQSKFDHILHKNADQNAKENQQNNKENILRNLLHALNGGSSSQSSSSSSSSLSYNPSLSSNTDYKKKYLETKEKLNQIKKMRFTDTENLFEDFKIAAEKRDTDSKKYITQLKLQVDVLQGKNKLLGEAFQQKFNCDYEEYQTKITKDKEMEANFKIEQVKEVWGAKVVELDKVIEETKKERDGLIERVKQLEGQVKEVKQHEADVLSEANKQYSVLAGEMEKQRSEFELVAHSNTSEAQNRLVESQNIIAKLQEDNGLLSQRIQESIRENHDRENGFEVLKRKLVDDWLASEKLKEQEFERKVGEMKATYEKQVSHMFEESKRKYQEEFELVERKAKSIGDDLIDRKNAEISDIEKKLNDQLDEVEEKRIKENQEAIKTQKILNDKLQKLKSENDNFSKKVHSDSKEIDLYRVLTCIEASHIKDSKFEISLKHPNPKYSDRSIIGELVLKSEEEVSFTPIQYNGIPKVDEALSTIIDFHPYASSAFSIKLIETLFQGTDE</sequence>
<reference evidence="4" key="1">
    <citation type="journal article" date="2011" name="Genome Res.">
        <title>Phylogeny-wide analysis of social amoeba genomes highlights ancient origins for complex intercellular communication.</title>
        <authorList>
            <person name="Heidel A.J."/>
            <person name="Lawal H.M."/>
            <person name="Felder M."/>
            <person name="Schilde C."/>
            <person name="Helps N.R."/>
            <person name="Tunggal B."/>
            <person name="Rivero F."/>
            <person name="John U."/>
            <person name="Schleicher M."/>
            <person name="Eichinger L."/>
            <person name="Platzer M."/>
            <person name="Noegel A.A."/>
            <person name="Schaap P."/>
            <person name="Gloeckner G."/>
        </authorList>
    </citation>
    <scope>NUCLEOTIDE SEQUENCE [LARGE SCALE GENOMIC DNA]</scope>
    <source>
        <strain evidence="4">SH3</strain>
    </source>
</reference>
<feature type="coiled-coil region" evidence="1">
    <location>
        <begin position="393"/>
        <end position="449"/>
    </location>
</feature>
<dbReference type="Proteomes" id="UP000007797">
    <property type="component" value="Unassembled WGS sequence"/>
</dbReference>
<feature type="region of interest" description="Disordered" evidence="2">
    <location>
        <begin position="85"/>
        <end position="110"/>
    </location>
</feature>
<dbReference type="GeneID" id="14872347"/>
<evidence type="ECO:0000313" key="4">
    <source>
        <dbReference type="Proteomes" id="UP000007797"/>
    </source>
</evidence>
<dbReference type="RefSeq" id="XP_004366981.1">
    <property type="nucleotide sequence ID" value="XM_004366924.1"/>
</dbReference>
<accession>F4PVI4</accession>
<protein>
    <submittedName>
        <fullName evidence="3">Uncharacterized protein</fullName>
    </submittedName>
</protein>
<proteinExistence type="predicted"/>
<evidence type="ECO:0000256" key="1">
    <source>
        <dbReference type="SAM" id="Coils"/>
    </source>
</evidence>
<dbReference type="OMA" id="RVDMNAR"/>
<feature type="coiled-coil region" evidence="1">
    <location>
        <begin position="216"/>
        <end position="318"/>
    </location>
</feature>
<keyword evidence="4" id="KW-1185">Reference proteome</keyword>
<feature type="compositionally biased region" description="Low complexity" evidence="2">
    <location>
        <begin position="89"/>
        <end position="110"/>
    </location>
</feature>